<dbReference type="EnsemblPlants" id="AVESA.00010b.r2.4CG1290830.1">
    <property type="protein sequence ID" value="AVESA.00010b.r2.4CG1290830.1.CDS.1"/>
    <property type="gene ID" value="AVESA.00010b.r2.4CG1290830"/>
</dbReference>
<proteinExistence type="predicted"/>
<reference evidence="1" key="2">
    <citation type="submission" date="2025-09" db="UniProtKB">
        <authorList>
            <consortium name="EnsemblPlants"/>
        </authorList>
    </citation>
    <scope>IDENTIFICATION</scope>
</reference>
<sequence length="190" mass="22249">MAREEGSFNRRIMEADETAAKESVAAGEEYPRKPKRKADGAAEPRSTKKRQVEAAGVAKGEETPAKKMTRLPQREVAWILAQEVEDDRRVRPEVRELRRLDRDLWPSPEEESDSYAAARVFIEIEEKFFKHQAWVRSQYNKQGYVEVDEDFLADRAQVRAWCEEARDEAFKELDFSDGDEDLKEFFMNLW</sequence>
<organism evidence="1 2">
    <name type="scientific">Avena sativa</name>
    <name type="common">Oat</name>
    <dbReference type="NCBI Taxonomy" id="4498"/>
    <lineage>
        <taxon>Eukaryota</taxon>
        <taxon>Viridiplantae</taxon>
        <taxon>Streptophyta</taxon>
        <taxon>Embryophyta</taxon>
        <taxon>Tracheophyta</taxon>
        <taxon>Spermatophyta</taxon>
        <taxon>Magnoliopsida</taxon>
        <taxon>Liliopsida</taxon>
        <taxon>Poales</taxon>
        <taxon>Poaceae</taxon>
        <taxon>BOP clade</taxon>
        <taxon>Pooideae</taxon>
        <taxon>Poodae</taxon>
        <taxon>Poeae</taxon>
        <taxon>Poeae Chloroplast Group 1 (Aveneae type)</taxon>
        <taxon>Aveninae</taxon>
        <taxon>Avena</taxon>
    </lineage>
</organism>
<protein>
    <submittedName>
        <fullName evidence="1">Uncharacterized protein</fullName>
    </submittedName>
</protein>
<keyword evidence="2" id="KW-1185">Reference proteome</keyword>
<dbReference type="Proteomes" id="UP001732700">
    <property type="component" value="Chromosome 4C"/>
</dbReference>
<accession>A0ACD5WZE2</accession>
<evidence type="ECO:0000313" key="1">
    <source>
        <dbReference type="EnsemblPlants" id="AVESA.00010b.r2.4CG1290830.1.CDS.1"/>
    </source>
</evidence>
<evidence type="ECO:0000313" key="2">
    <source>
        <dbReference type="Proteomes" id="UP001732700"/>
    </source>
</evidence>
<name>A0ACD5WZE2_AVESA</name>
<reference evidence="1" key="1">
    <citation type="submission" date="2021-05" db="EMBL/GenBank/DDBJ databases">
        <authorList>
            <person name="Scholz U."/>
            <person name="Mascher M."/>
            <person name="Fiebig A."/>
        </authorList>
    </citation>
    <scope>NUCLEOTIDE SEQUENCE [LARGE SCALE GENOMIC DNA]</scope>
</reference>